<dbReference type="SUPFAM" id="SSF50118">
    <property type="entry name" value="Cell growth inhibitor/plasmid maintenance toxic component"/>
    <property type="match status" value="1"/>
</dbReference>
<dbReference type="Gene3D" id="2.30.30.110">
    <property type="match status" value="1"/>
</dbReference>
<accession>A0ABZ2IGV9</accession>
<dbReference type="PANTHER" id="PTHR33988">
    <property type="entry name" value="ENDORIBONUCLEASE MAZF-RELATED"/>
    <property type="match status" value="1"/>
</dbReference>
<sequence>MLRFEQGQVVRVPFPYTDKNTTQRRPALVVSHGGVGGKGDLLWVVMITSAENRPWPLDVSLGNTWEEAGLTAPSVIRPEKIAVIEASAVLGVAGQIKPTTMVRVSDAIREVMGFRRVQ</sequence>
<protein>
    <submittedName>
        <fullName evidence="1">Type II toxin-antitoxin system PemK/MazF family toxin</fullName>
        <ecNumber evidence="1">3.1.-.-</ecNumber>
    </submittedName>
</protein>
<dbReference type="InterPro" id="IPR011067">
    <property type="entry name" value="Plasmid_toxin/cell-grow_inhib"/>
</dbReference>
<dbReference type="RefSeq" id="WP_338578685.1">
    <property type="nucleotide sequence ID" value="NZ_CP146370.1"/>
</dbReference>
<reference evidence="1 2" key="1">
    <citation type="submission" date="2024-02" db="EMBL/GenBank/DDBJ databases">
        <title>Distribution and functional of Brevundimonas-related endobacteria within Verticillium dahliae.</title>
        <authorList>
            <person name="Zeng H."/>
        </authorList>
    </citation>
    <scope>NUCLEOTIDE SEQUENCE [LARGE SCALE GENOMIC DNA]</scope>
    <source>
        <strain evidence="1 2">TRM 44200</strain>
        <plasmid evidence="1 2">unnamed</plasmid>
    </source>
</reference>
<gene>
    <name evidence="1" type="ORF">V8J38_16915</name>
</gene>
<dbReference type="GO" id="GO:0016787">
    <property type="term" value="F:hydrolase activity"/>
    <property type="evidence" value="ECO:0007669"/>
    <property type="project" value="UniProtKB-KW"/>
</dbReference>
<evidence type="ECO:0000313" key="2">
    <source>
        <dbReference type="Proteomes" id="UP001363460"/>
    </source>
</evidence>
<dbReference type="Proteomes" id="UP001363460">
    <property type="component" value="Plasmid unnamed"/>
</dbReference>
<geneLocation type="plasmid" evidence="1 2">
    <name>unnamed</name>
</geneLocation>
<keyword evidence="1" id="KW-0614">Plasmid</keyword>
<dbReference type="Pfam" id="PF02452">
    <property type="entry name" value="PemK_toxin"/>
    <property type="match status" value="1"/>
</dbReference>
<dbReference type="InterPro" id="IPR003477">
    <property type="entry name" value="PemK-like"/>
</dbReference>
<dbReference type="EMBL" id="CP146370">
    <property type="protein sequence ID" value="WWT56532.1"/>
    <property type="molecule type" value="Genomic_DNA"/>
</dbReference>
<keyword evidence="2" id="KW-1185">Reference proteome</keyword>
<evidence type="ECO:0000313" key="1">
    <source>
        <dbReference type="EMBL" id="WWT56532.1"/>
    </source>
</evidence>
<proteinExistence type="predicted"/>
<name>A0ABZ2IGV9_9CAUL</name>
<organism evidence="1 2">
    <name type="scientific">Brevundimonas olei</name>
    <dbReference type="NCBI Taxonomy" id="657642"/>
    <lineage>
        <taxon>Bacteria</taxon>
        <taxon>Pseudomonadati</taxon>
        <taxon>Pseudomonadota</taxon>
        <taxon>Alphaproteobacteria</taxon>
        <taxon>Caulobacterales</taxon>
        <taxon>Caulobacteraceae</taxon>
        <taxon>Brevundimonas</taxon>
    </lineage>
</organism>
<keyword evidence="1" id="KW-0378">Hydrolase</keyword>
<dbReference type="EC" id="3.1.-.-" evidence="1"/>